<dbReference type="Proteomes" id="UP000199118">
    <property type="component" value="Unassembled WGS sequence"/>
</dbReference>
<dbReference type="InterPro" id="IPR000924">
    <property type="entry name" value="Glu/Gln-tRNA-synth"/>
</dbReference>
<dbReference type="OrthoDB" id="9807503at2"/>
<feature type="domain" description="Aminoacyl-tRNA synthetase class I anticodon-binding" evidence="10">
    <location>
        <begin position="371"/>
        <end position="432"/>
    </location>
</feature>
<gene>
    <name evidence="8" type="primary">gltX</name>
    <name evidence="11" type="ORF">SAMN05444336_101826</name>
</gene>
<dbReference type="GO" id="GO:0000049">
    <property type="term" value="F:tRNA binding"/>
    <property type="evidence" value="ECO:0007669"/>
    <property type="project" value="InterPro"/>
</dbReference>
<keyword evidence="6 8" id="KW-0648">Protein biosynthesis</keyword>
<dbReference type="GO" id="GO:0005524">
    <property type="term" value="F:ATP binding"/>
    <property type="evidence" value="ECO:0007669"/>
    <property type="project" value="UniProtKB-UniRule"/>
</dbReference>
<sequence length="442" mass="48321">MTLTRFAPSPTGRLHLGNLRAALLNWLIARKAGGRFLLRLDDTDPVRSRPEYADAIREDLTWLGLTWDEAFRQSDRLARYEAAAERLRADGRLYPCWETPDELALKRRVLLSRGLPPIYDRAALDLTETERNALAESRPPHWRFKLDRERVEWRDMILGPRSVDAASVSDPVLIREDGQVLYTLASAVDDAETGVTDIVRGADHVTNTAAQIQIMRALGGEPPRFAHHSLLTGPEGEAFSKRADALSLGALREAGQEPMALLSLLARLGTSDPVVARAAPEDLLDGFELTRFGAAPTRLDPADLDPLTARILHEAPFAAVRPRLAALGIEGETAEPLWLAVRGNLSRLAEAADWAAICATGAPPKVDPEDAEFVAEALALLPPRPWGPTAWKDWTAAAKAASGRKGRALFQPLRRALTGRDHGPEMAALMPLMRGPLPTLPG</sequence>
<dbReference type="SUPFAM" id="SSF48163">
    <property type="entry name" value="An anticodon-binding domain of class I aminoacyl-tRNA synthetases"/>
    <property type="match status" value="1"/>
</dbReference>
<comment type="catalytic activity">
    <reaction evidence="8">
        <text>tRNA(Glu) + L-glutamate + ATP = L-glutamyl-tRNA(Glu) + AMP + diphosphate</text>
        <dbReference type="Rhea" id="RHEA:23540"/>
        <dbReference type="Rhea" id="RHEA-COMP:9663"/>
        <dbReference type="Rhea" id="RHEA-COMP:9680"/>
        <dbReference type="ChEBI" id="CHEBI:29985"/>
        <dbReference type="ChEBI" id="CHEBI:30616"/>
        <dbReference type="ChEBI" id="CHEBI:33019"/>
        <dbReference type="ChEBI" id="CHEBI:78442"/>
        <dbReference type="ChEBI" id="CHEBI:78520"/>
        <dbReference type="ChEBI" id="CHEBI:456215"/>
        <dbReference type="EC" id="6.1.1.17"/>
    </reaction>
</comment>
<dbReference type="PANTHER" id="PTHR43311">
    <property type="entry name" value="GLUTAMATE--TRNA LIGASE"/>
    <property type="match status" value="1"/>
</dbReference>
<dbReference type="RefSeq" id="WP_092679825.1">
    <property type="nucleotide sequence ID" value="NZ_FNMZ01000001.1"/>
</dbReference>
<comment type="caution">
    <text evidence="8">Lacks conserved residue(s) required for the propagation of feature annotation.</text>
</comment>
<keyword evidence="3 8" id="KW-0436">Ligase</keyword>
<keyword evidence="2 8" id="KW-0963">Cytoplasm</keyword>
<dbReference type="InterPro" id="IPR020058">
    <property type="entry name" value="Glu/Gln-tRNA-synth_Ib_cat-dom"/>
</dbReference>
<name>A0A1H2SY50_9RHOB</name>
<dbReference type="PRINTS" id="PR00987">
    <property type="entry name" value="TRNASYNTHGLU"/>
</dbReference>
<dbReference type="GO" id="GO:0006424">
    <property type="term" value="P:glutamyl-tRNA aminoacylation"/>
    <property type="evidence" value="ECO:0007669"/>
    <property type="project" value="UniProtKB-UniRule"/>
</dbReference>
<dbReference type="InterPro" id="IPR049940">
    <property type="entry name" value="GluQ/Sye"/>
</dbReference>
<protein>
    <recommendedName>
        <fullName evidence="8">Glutamate--tRNA ligase</fullName>
        <ecNumber evidence="8">6.1.1.17</ecNumber>
    </recommendedName>
    <alternativeName>
        <fullName evidence="8">Glutamyl-tRNA synthetase</fullName>
        <shortName evidence="8">GluRS</shortName>
    </alternativeName>
</protein>
<dbReference type="Gene3D" id="1.10.10.350">
    <property type="match status" value="1"/>
</dbReference>
<evidence type="ECO:0000256" key="8">
    <source>
        <dbReference type="HAMAP-Rule" id="MF_00022"/>
    </source>
</evidence>
<comment type="function">
    <text evidence="8">Catalyzes the attachment of glutamate to tRNA(Glu) in a two-step reaction: glutamate is first activated by ATP to form Glu-AMP and then transferred to the acceptor end of tRNA(Glu).</text>
</comment>
<comment type="subcellular location">
    <subcellularLocation>
        <location evidence="8">Cytoplasm</location>
    </subcellularLocation>
</comment>
<organism evidence="11 12">
    <name type="scientific">Albimonas donghaensis</name>
    <dbReference type="NCBI Taxonomy" id="356660"/>
    <lineage>
        <taxon>Bacteria</taxon>
        <taxon>Pseudomonadati</taxon>
        <taxon>Pseudomonadota</taxon>
        <taxon>Alphaproteobacteria</taxon>
        <taxon>Rhodobacterales</taxon>
        <taxon>Paracoccaceae</taxon>
        <taxon>Albimonas</taxon>
    </lineage>
</organism>
<dbReference type="InterPro" id="IPR020751">
    <property type="entry name" value="aa-tRNA-synth_I_codon-bd_sub2"/>
</dbReference>
<evidence type="ECO:0000256" key="4">
    <source>
        <dbReference type="ARBA" id="ARBA00022741"/>
    </source>
</evidence>
<keyword evidence="4 8" id="KW-0547">Nucleotide-binding</keyword>
<dbReference type="InterPro" id="IPR001412">
    <property type="entry name" value="aa-tRNA-synth_I_CS"/>
</dbReference>
<dbReference type="GO" id="GO:0004818">
    <property type="term" value="F:glutamate-tRNA ligase activity"/>
    <property type="evidence" value="ECO:0007669"/>
    <property type="project" value="UniProtKB-UniRule"/>
</dbReference>
<evidence type="ECO:0000259" key="10">
    <source>
        <dbReference type="Pfam" id="PF19269"/>
    </source>
</evidence>
<comment type="similarity">
    <text evidence="1 8">Belongs to the class-I aminoacyl-tRNA synthetase family. Glutamate--tRNA ligase type 1 subfamily.</text>
</comment>
<comment type="subunit">
    <text evidence="8">Monomer.</text>
</comment>
<proteinExistence type="inferred from homology"/>
<dbReference type="EMBL" id="FNMZ01000001">
    <property type="protein sequence ID" value="SDW36613.1"/>
    <property type="molecule type" value="Genomic_DNA"/>
</dbReference>
<dbReference type="SUPFAM" id="SSF52374">
    <property type="entry name" value="Nucleotidylyl transferase"/>
    <property type="match status" value="1"/>
</dbReference>
<evidence type="ECO:0000256" key="6">
    <source>
        <dbReference type="ARBA" id="ARBA00022917"/>
    </source>
</evidence>
<feature type="short sequence motif" description="'HIGH' region" evidence="8">
    <location>
        <begin position="8"/>
        <end position="18"/>
    </location>
</feature>
<feature type="binding site" evidence="8">
    <location>
        <position position="241"/>
    </location>
    <ligand>
        <name>ATP</name>
        <dbReference type="ChEBI" id="CHEBI:30616"/>
    </ligand>
</feature>
<dbReference type="HAMAP" id="MF_00022">
    <property type="entry name" value="Glu_tRNA_synth_type1"/>
    <property type="match status" value="1"/>
</dbReference>
<dbReference type="GO" id="GO:0005737">
    <property type="term" value="C:cytoplasm"/>
    <property type="evidence" value="ECO:0007669"/>
    <property type="project" value="UniProtKB-SubCell"/>
</dbReference>
<evidence type="ECO:0000256" key="1">
    <source>
        <dbReference type="ARBA" id="ARBA00007894"/>
    </source>
</evidence>
<dbReference type="InterPro" id="IPR045462">
    <property type="entry name" value="aa-tRNA-synth_I_cd-bd"/>
</dbReference>
<evidence type="ECO:0000256" key="3">
    <source>
        <dbReference type="ARBA" id="ARBA00022598"/>
    </source>
</evidence>
<evidence type="ECO:0000313" key="11">
    <source>
        <dbReference type="EMBL" id="SDW36613.1"/>
    </source>
</evidence>
<dbReference type="STRING" id="356660.SAMN05444336_101826"/>
<dbReference type="PANTHER" id="PTHR43311:SF2">
    <property type="entry name" value="GLUTAMATE--TRNA LIGASE, MITOCHONDRIAL-RELATED"/>
    <property type="match status" value="1"/>
</dbReference>
<keyword evidence="12" id="KW-1185">Reference proteome</keyword>
<feature type="domain" description="Glutamyl/glutaminyl-tRNA synthetase class Ib catalytic" evidence="9">
    <location>
        <begin position="3"/>
        <end position="272"/>
    </location>
</feature>
<keyword evidence="7 8" id="KW-0030">Aminoacyl-tRNA synthetase</keyword>
<evidence type="ECO:0000256" key="2">
    <source>
        <dbReference type="ARBA" id="ARBA00022490"/>
    </source>
</evidence>
<evidence type="ECO:0000313" key="12">
    <source>
        <dbReference type="Proteomes" id="UP000199118"/>
    </source>
</evidence>
<dbReference type="EC" id="6.1.1.17" evidence="8"/>
<keyword evidence="5 8" id="KW-0067">ATP-binding</keyword>
<dbReference type="Pfam" id="PF00749">
    <property type="entry name" value="tRNA-synt_1c"/>
    <property type="match status" value="1"/>
</dbReference>
<dbReference type="InterPro" id="IPR004527">
    <property type="entry name" value="Glu-tRNA-ligase_bac/mito"/>
</dbReference>
<evidence type="ECO:0000256" key="5">
    <source>
        <dbReference type="ARBA" id="ARBA00022840"/>
    </source>
</evidence>
<dbReference type="Gene3D" id="3.40.50.620">
    <property type="entry name" value="HUPs"/>
    <property type="match status" value="1"/>
</dbReference>
<dbReference type="Pfam" id="PF19269">
    <property type="entry name" value="Anticodon_2"/>
    <property type="match status" value="1"/>
</dbReference>
<dbReference type="AlphaFoldDB" id="A0A1H2SY50"/>
<feature type="short sequence motif" description="'KMSKS' region" evidence="8">
    <location>
        <begin position="238"/>
        <end position="242"/>
    </location>
</feature>
<accession>A0A1H2SY50</accession>
<reference evidence="11 12" key="1">
    <citation type="submission" date="2016-10" db="EMBL/GenBank/DDBJ databases">
        <authorList>
            <person name="de Groot N.N."/>
        </authorList>
    </citation>
    <scope>NUCLEOTIDE SEQUENCE [LARGE SCALE GENOMIC DNA]</scope>
    <source>
        <strain evidence="11 12">DSM 17890</strain>
    </source>
</reference>
<evidence type="ECO:0000259" key="9">
    <source>
        <dbReference type="Pfam" id="PF00749"/>
    </source>
</evidence>
<dbReference type="PROSITE" id="PS00178">
    <property type="entry name" value="AA_TRNA_LIGASE_I"/>
    <property type="match status" value="1"/>
</dbReference>
<dbReference type="InterPro" id="IPR008925">
    <property type="entry name" value="aa_tRNA-synth_I_cd-bd_sf"/>
</dbReference>
<evidence type="ECO:0000256" key="7">
    <source>
        <dbReference type="ARBA" id="ARBA00023146"/>
    </source>
</evidence>
<dbReference type="InterPro" id="IPR014729">
    <property type="entry name" value="Rossmann-like_a/b/a_fold"/>
</dbReference>